<evidence type="ECO:0000313" key="4">
    <source>
        <dbReference type="Proteomes" id="UP000051086"/>
    </source>
</evidence>
<organism evidence="3 5">
    <name type="scientific">Thalassovita autumnalis</name>
    <dbReference type="NCBI Taxonomy" id="2072972"/>
    <lineage>
        <taxon>Bacteria</taxon>
        <taxon>Pseudomonadati</taxon>
        <taxon>Pseudomonadota</taxon>
        <taxon>Alphaproteobacteria</taxon>
        <taxon>Rhodobacterales</taxon>
        <taxon>Roseobacteraceae</taxon>
        <taxon>Thalassovita</taxon>
    </lineage>
</organism>
<dbReference type="InterPro" id="IPR045889">
    <property type="entry name" value="MES/HNL"/>
</dbReference>
<name>A0A0N7LUF2_9RHOB</name>
<dbReference type="Proteomes" id="UP000051887">
    <property type="component" value="Unassembled WGS sequence"/>
</dbReference>
<dbReference type="RefSeq" id="WP_058243219.1">
    <property type="nucleotide sequence ID" value="NZ_CYSB01000005.1"/>
</dbReference>
<accession>A0A0N7LUF2</accession>
<dbReference type="InterPro" id="IPR029058">
    <property type="entry name" value="AB_hydrolase_fold"/>
</dbReference>
<protein>
    <submittedName>
        <fullName evidence="3">Acetoin dehydrogenase E2 subunit dihydrolipoyllysine-residue acetyltransferase</fullName>
    </submittedName>
</protein>
<dbReference type="GO" id="GO:0080030">
    <property type="term" value="F:methyl indole-3-acetate esterase activity"/>
    <property type="evidence" value="ECO:0007669"/>
    <property type="project" value="TreeGrafter"/>
</dbReference>
<reference evidence="2 4" key="1">
    <citation type="submission" date="2015-09" db="EMBL/GenBank/DDBJ databases">
        <authorList>
            <person name="Rodrigo-Torres L."/>
            <person name="Arahal D.R."/>
        </authorList>
    </citation>
    <scope>NUCLEOTIDE SEQUENCE [LARGE SCALE GENOMIC DNA]</scope>
    <source>
        <strain evidence="2 4">CECT 5118</strain>
    </source>
</reference>
<dbReference type="InterPro" id="IPR000073">
    <property type="entry name" value="AB_hydrolase_1"/>
</dbReference>
<evidence type="ECO:0000313" key="5">
    <source>
        <dbReference type="Proteomes" id="UP000051887"/>
    </source>
</evidence>
<dbReference type="EMBL" id="CYSC01000027">
    <property type="protein sequence ID" value="CUH71974.1"/>
    <property type="molecule type" value="Genomic_DNA"/>
</dbReference>
<dbReference type="Pfam" id="PF12697">
    <property type="entry name" value="Abhydrolase_6"/>
    <property type="match status" value="1"/>
</dbReference>
<feature type="domain" description="AB hydrolase-1" evidence="1">
    <location>
        <begin position="4"/>
        <end position="230"/>
    </location>
</feature>
<dbReference type="Gene3D" id="3.40.50.1820">
    <property type="entry name" value="alpha/beta hydrolase"/>
    <property type="match status" value="1"/>
</dbReference>
<dbReference type="AlphaFoldDB" id="A0A0N7LUF2"/>
<dbReference type="Proteomes" id="UP000051086">
    <property type="component" value="Unassembled WGS sequence"/>
</dbReference>
<sequence length="241" mass="26457">MARFLLIHGSAHGAWCWRDLIPALEAQGHTAHAIDLPSHGADTTPYQEATLASYGARIVEELQAAGEKVILVGHSMGGYPISLAAEQCPEFVSHLVYLCAYVPKPGFSLNDRRREAPEQPLMDAIQLTEDGLGWTVGDGDLERLFYHDCSPETLEFARANLTIQAREPSTQPVATTARYEAIPRSYIRCMQDGTIPPAYQVTMSQDWPSARVFSMDCGHSPFFADPKGLAGHLDTIARDTT</sequence>
<keyword evidence="4" id="KW-1185">Reference proteome</keyword>
<proteinExistence type="predicted"/>
<evidence type="ECO:0000313" key="3">
    <source>
        <dbReference type="EMBL" id="CUH71974.1"/>
    </source>
</evidence>
<dbReference type="PANTHER" id="PTHR10992">
    <property type="entry name" value="METHYLESTERASE FAMILY MEMBER"/>
    <property type="match status" value="1"/>
</dbReference>
<dbReference type="PANTHER" id="PTHR10992:SF1086">
    <property type="entry name" value="AB HYDROLASE-1 DOMAIN-CONTAINING PROTEIN"/>
    <property type="match status" value="1"/>
</dbReference>
<evidence type="ECO:0000313" key="2">
    <source>
        <dbReference type="EMBL" id="CUH63330.1"/>
    </source>
</evidence>
<reference evidence="3 5" key="2">
    <citation type="submission" date="2015-09" db="EMBL/GenBank/DDBJ databases">
        <authorList>
            <consortium name="Swine Surveillance"/>
        </authorList>
    </citation>
    <scope>NUCLEOTIDE SEQUENCE [LARGE SCALE GENOMIC DNA]</scope>
    <source>
        <strain evidence="3 5">5120</strain>
    </source>
</reference>
<dbReference type="SUPFAM" id="SSF53474">
    <property type="entry name" value="alpha/beta-Hydrolases"/>
    <property type="match status" value="1"/>
</dbReference>
<dbReference type="OrthoDB" id="9814966at2"/>
<dbReference type="EMBL" id="CYSB01000005">
    <property type="protein sequence ID" value="CUH63330.1"/>
    <property type="molecule type" value="Genomic_DNA"/>
</dbReference>
<dbReference type="GO" id="GO:0016740">
    <property type="term" value="F:transferase activity"/>
    <property type="evidence" value="ECO:0007669"/>
    <property type="project" value="UniProtKB-KW"/>
</dbReference>
<gene>
    <name evidence="2" type="ORF">TL5118_00423</name>
    <name evidence="3" type="ORF">TL5120_01769</name>
</gene>
<evidence type="ECO:0000259" key="1">
    <source>
        <dbReference type="Pfam" id="PF12697"/>
    </source>
</evidence>
<keyword evidence="3" id="KW-0808">Transferase</keyword>
<dbReference type="GO" id="GO:0080032">
    <property type="term" value="F:methyl jasmonate esterase activity"/>
    <property type="evidence" value="ECO:0007669"/>
    <property type="project" value="TreeGrafter"/>
</dbReference>